<dbReference type="GO" id="GO:0004311">
    <property type="term" value="F:geranylgeranyl diphosphate synthase activity"/>
    <property type="evidence" value="ECO:0007669"/>
    <property type="project" value="InterPro"/>
</dbReference>
<dbReference type="GO" id="GO:0009536">
    <property type="term" value="C:plastid"/>
    <property type="evidence" value="ECO:0007669"/>
    <property type="project" value="UniProtKB-ARBA"/>
</dbReference>
<dbReference type="GO" id="GO:0016117">
    <property type="term" value="P:carotenoid biosynthetic process"/>
    <property type="evidence" value="ECO:0007669"/>
    <property type="project" value="UniProtKB-KW"/>
</dbReference>
<dbReference type="AlphaFoldDB" id="A0A438G2T3"/>
<dbReference type="Gene3D" id="1.10.600.10">
    <property type="entry name" value="Farnesyl Diphosphate Synthase"/>
    <property type="match status" value="1"/>
</dbReference>
<dbReference type="InterPro" id="IPR002060">
    <property type="entry name" value="Squ/phyt_synthse"/>
</dbReference>
<keyword evidence="7" id="KW-0414">Isoprene biosynthesis</keyword>
<dbReference type="Proteomes" id="UP000288805">
    <property type="component" value="Unassembled WGS sequence"/>
</dbReference>
<dbReference type="EMBL" id="QGNW01000649">
    <property type="protein sequence ID" value="RVW66500.1"/>
    <property type="molecule type" value="Genomic_DNA"/>
</dbReference>
<protein>
    <recommendedName>
        <fullName evidence="4">15-cis-phytoene synthase</fullName>
        <ecNumber evidence="4">2.5.1.32</ecNumber>
    </recommendedName>
</protein>
<accession>A0A438G2T3</accession>
<comment type="similarity">
    <text evidence="3">Belongs to the phytoene/squalene synthase family.</text>
</comment>
<comment type="catalytic activity">
    <reaction evidence="1">
        <text>2 (2E,6E,10E)-geranylgeranyl diphosphate = 15-cis-phytoene + 2 diphosphate</text>
        <dbReference type="Rhea" id="RHEA:34475"/>
        <dbReference type="ChEBI" id="CHEBI:27787"/>
        <dbReference type="ChEBI" id="CHEBI:33019"/>
        <dbReference type="ChEBI" id="CHEBI:58756"/>
        <dbReference type="EC" id="2.5.1.32"/>
    </reaction>
</comment>
<dbReference type="PROSITE" id="PS01044">
    <property type="entry name" value="SQUALEN_PHYTOEN_SYN_1"/>
    <property type="match status" value="1"/>
</dbReference>
<dbReference type="PROSITE" id="PS01045">
    <property type="entry name" value="SQUALEN_PHYTOEN_SYN_2"/>
    <property type="match status" value="1"/>
</dbReference>
<dbReference type="InterPro" id="IPR008949">
    <property type="entry name" value="Isoprenoid_synthase_dom_sf"/>
</dbReference>
<name>A0A438G2T3_VITVI</name>
<evidence type="ECO:0000256" key="5">
    <source>
        <dbReference type="ARBA" id="ARBA00022679"/>
    </source>
</evidence>
<organism evidence="8 9">
    <name type="scientific">Vitis vinifera</name>
    <name type="common">Grape</name>
    <dbReference type="NCBI Taxonomy" id="29760"/>
    <lineage>
        <taxon>Eukaryota</taxon>
        <taxon>Viridiplantae</taxon>
        <taxon>Streptophyta</taxon>
        <taxon>Embryophyta</taxon>
        <taxon>Tracheophyta</taxon>
        <taxon>Spermatophyta</taxon>
        <taxon>Magnoliopsida</taxon>
        <taxon>eudicotyledons</taxon>
        <taxon>Gunneridae</taxon>
        <taxon>Pentapetalae</taxon>
        <taxon>rosids</taxon>
        <taxon>Vitales</taxon>
        <taxon>Vitaceae</taxon>
        <taxon>Viteae</taxon>
        <taxon>Vitis</taxon>
    </lineage>
</organism>
<dbReference type="SFLD" id="SFLDS00005">
    <property type="entry name" value="Isoprenoid_Synthase_Type_I"/>
    <property type="match status" value="1"/>
</dbReference>
<dbReference type="SUPFAM" id="SSF48576">
    <property type="entry name" value="Terpenoid synthases"/>
    <property type="match status" value="1"/>
</dbReference>
<evidence type="ECO:0000256" key="7">
    <source>
        <dbReference type="ARBA" id="ARBA00023229"/>
    </source>
</evidence>
<sequence length="563" mass="63702">MVMKKVERPTHKPQKCRKCMATCPAADASQLLRVALFPLQDKQSTPLPYSSPLGPTQPPINQSWTEFWKDPAPWLQLKGEEALNSSILHSKTRQDTTLEASGKVETLSGVLPWVHGLLQIAARKRDNQKVEGYPKRSQHVCCSVVDCSPNKEASNSFGFLESIRDGNRSLDSPWFIPRDQNLIFNDRPKKGRRQRCNSGSSGADLRYSYLGGSGMESRTNFPIFSSMVVNPTGEMAVSSEQKVYDVVLKQAALVKKQLRSSEELDVKPDIILPGTQSLLSEAYDRCGEVCAEYAKTFYLGTMLMTPERRRAIWAIYVWCRRTDELVDGPNASHITPTALDRWESRLEDLFRAALLICLMLLLSDTVAKFPVDIQPFKDMIEGMRMDLRKSRYRNFDELYLYCYYVAGTVGLMSVPVMGIAPESQATTESVYKAALALGIANQLTNILRDVGEDARRGRIYLPQDELAQAGLSDEDIFMGRVTDKWRSFMKDQIKRARMFFDEAEKGITELSSASRWPVWASFLLYRQILDEIEANDYNNFTRRAYVSKAKKIVALPLAYASPL</sequence>
<proteinExistence type="inferred from homology"/>
<keyword evidence="6" id="KW-0125">Carotenoid biosynthesis</keyword>
<keyword evidence="5" id="KW-0808">Transferase</keyword>
<dbReference type="InterPro" id="IPR044843">
    <property type="entry name" value="Trans_IPPS_bact-type"/>
</dbReference>
<dbReference type="FunFam" id="1.10.600.10:FF:000004">
    <property type="entry name" value="Phytoene synthase chloroplastic"/>
    <property type="match status" value="1"/>
</dbReference>
<evidence type="ECO:0000313" key="8">
    <source>
        <dbReference type="EMBL" id="RVW66500.1"/>
    </source>
</evidence>
<evidence type="ECO:0000256" key="6">
    <source>
        <dbReference type="ARBA" id="ARBA00022746"/>
    </source>
</evidence>
<evidence type="ECO:0000313" key="9">
    <source>
        <dbReference type="Proteomes" id="UP000288805"/>
    </source>
</evidence>
<comment type="pathway">
    <text evidence="2">Carotenoid biosynthesis; phytoene biosynthesis; all-trans-phytoene from geranylgeranyl diphosphate: step 1/1.</text>
</comment>
<gene>
    <name evidence="8" type="primary">PSY_0</name>
    <name evidence="8" type="ORF">CK203_065510</name>
</gene>
<evidence type="ECO:0000256" key="1">
    <source>
        <dbReference type="ARBA" id="ARBA00001805"/>
    </source>
</evidence>
<evidence type="ECO:0000256" key="3">
    <source>
        <dbReference type="ARBA" id="ARBA00006251"/>
    </source>
</evidence>
<dbReference type="GO" id="GO:0046905">
    <property type="term" value="F:15-cis-phytoene synthase activity"/>
    <property type="evidence" value="ECO:0007669"/>
    <property type="project" value="UniProtKB-EC"/>
</dbReference>
<dbReference type="GO" id="GO:0051996">
    <property type="term" value="F:squalene synthase [NAD(P)H] activity"/>
    <property type="evidence" value="ECO:0007669"/>
    <property type="project" value="InterPro"/>
</dbReference>
<dbReference type="PANTHER" id="PTHR31480">
    <property type="entry name" value="BIFUNCTIONAL LYCOPENE CYCLASE/PHYTOENE SYNTHASE"/>
    <property type="match status" value="1"/>
</dbReference>
<evidence type="ECO:0000256" key="4">
    <source>
        <dbReference type="ARBA" id="ARBA00012396"/>
    </source>
</evidence>
<comment type="caution">
    <text evidence="8">The sequence shown here is derived from an EMBL/GenBank/DDBJ whole genome shotgun (WGS) entry which is preliminary data.</text>
</comment>
<evidence type="ECO:0000256" key="2">
    <source>
        <dbReference type="ARBA" id="ARBA00005172"/>
    </source>
</evidence>
<dbReference type="EC" id="2.5.1.32" evidence="4"/>
<dbReference type="Pfam" id="PF00494">
    <property type="entry name" value="SQS_PSY"/>
    <property type="match status" value="1"/>
</dbReference>
<reference evidence="8 9" key="1">
    <citation type="journal article" date="2018" name="PLoS Genet.">
        <title>Population sequencing reveals clonal diversity and ancestral inbreeding in the grapevine cultivar Chardonnay.</title>
        <authorList>
            <person name="Roach M.J."/>
            <person name="Johnson D.L."/>
            <person name="Bohlmann J."/>
            <person name="van Vuuren H.J."/>
            <person name="Jones S.J."/>
            <person name="Pretorius I.S."/>
            <person name="Schmidt S.A."/>
            <person name="Borneman A.R."/>
        </authorList>
    </citation>
    <scope>NUCLEOTIDE SEQUENCE [LARGE SCALE GENOMIC DNA]</scope>
    <source>
        <strain evidence="9">cv. Chardonnay</strain>
        <tissue evidence="8">Leaf</tissue>
    </source>
</reference>
<dbReference type="SFLD" id="SFLDG01018">
    <property type="entry name" value="Squalene/Phytoene_Synthase_Lik"/>
    <property type="match status" value="1"/>
</dbReference>
<dbReference type="CDD" id="cd00683">
    <property type="entry name" value="Trans_IPPS_HH"/>
    <property type="match status" value="1"/>
</dbReference>
<dbReference type="InterPro" id="IPR019845">
    <property type="entry name" value="Squalene/phytoene_synthase_CS"/>
</dbReference>
<dbReference type="SFLD" id="SFLDG01212">
    <property type="entry name" value="Phytoene_synthase_like"/>
    <property type="match status" value="1"/>
</dbReference>
<dbReference type="InterPro" id="IPR033904">
    <property type="entry name" value="Trans_IPPS_HH"/>
</dbReference>